<evidence type="ECO:0000313" key="3">
    <source>
        <dbReference type="Proteomes" id="UP001219934"/>
    </source>
</evidence>
<protein>
    <submittedName>
        <fullName evidence="2">Uncharacterized protein</fullName>
    </submittedName>
</protein>
<feature type="non-terminal residue" evidence="2">
    <location>
        <position position="135"/>
    </location>
</feature>
<feature type="region of interest" description="Disordered" evidence="1">
    <location>
        <begin position="84"/>
        <end position="107"/>
    </location>
</feature>
<organism evidence="2 3">
    <name type="scientific">Pogonophryne albipinna</name>
    <dbReference type="NCBI Taxonomy" id="1090488"/>
    <lineage>
        <taxon>Eukaryota</taxon>
        <taxon>Metazoa</taxon>
        <taxon>Chordata</taxon>
        <taxon>Craniata</taxon>
        <taxon>Vertebrata</taxon>
        <taxon>Euteleostomi</taxon>
        <taxon>Actinopterygii</taxon>
        <taxon>Neopterygii</taxon>
        <taxon>Teleostei</taxon>
        <taxon>Neoteleostei</taxon>
        <taxon>Acanthomorphata</taxon>
        <taxon>Eupercaria</taxon>
        <taxon>Perciformes</taxon>
        <taxon>Notothenioidei</taxon>
        <taxon>Pogonophryne</taxon>
    </lineage>
</organism>
<name>A0AAD6F994_9TELE</name>
<proteinExistence type="predicted"/>
<evidence type="ECO:0000313" key="2">
    <source>
        <dbReference type="EMBL" id="KAJ4925410.1"/>
    </source>
</evidence>
<comment type="caution">
    <text evidence="2">The sequence shown here is derived from an EMBL/GenBank/DDBJ whole genome shotgun (WGS) entry which is preliminary data.</text>
</comment>
<reference evidence="2" key="1">
    <citation type="submission" date="2022-11" db="EMBL/GenBank/DDBJ databases">
        <title>Chromosome-level genome of Pogonophryne albipinna.</title>
        <authorList>
            <person name="Jo E."/>
        </authorList>
    </citation>
    <scope>NUCLEOTIDE SEQUENCE</scope>
    <source>
        <strain evidence="2">SGF0006</strain>
        <tissue evidence="2">Muscle</tissue>
    </source>
</reference>
<keyword evidence="3" id="KW-1185">Reference proteome</keyword>
<dbReference type="EMBL" id="JAPTMU010000021">
    <property type="protein sequence ID" value="KAJ4925410.1"/>
    <property type="molecule type" value="Genomic_DNA"/>
</dbReference>
<sequence length="135" mass="14162">GGPPQITYIPRYLWSSRDSPESVVYVRCNTEQEVLTLNAFAELNAFLIKKSQKAALCSLLPARALAVSAARALESIGPTQLSVPPPRPLISAGTAHNEKGRPALTSSTGLCNEGTSAGAEQLPAVTLQDALYAAS</sequence>
<evidence type="ECO:0000256" key="1">
    <source>
        <dbReference type="SAM" id="MobiDB-lite"/>
    </source>
</evidence>
<dbReference type="AlphaFoldDB" id="A0AAD6F994"/>
<dbReference type="Proteomes" id="UP001219934">
    <property type="component" value="Unassembled WGS sequence"/>
</dbReference>
<accession>A0AAD6F994</accession>
<feature type="non-terminal residue" evidence="2">
    <location>
        <position position="1"/>
    </location>
</feature>
<gene>
    <name evidence="2" type="ORF">JOQ06_018142</name>
</gene>